<dbReference type="GO" id="GO:0003735">
    <property type="term" value="F:structural constituent of ribosome"/>
    <property type="evidence" value="ECO:0007669"/>
    <property type="project" value="InterPro"/>
</dbReference>
<dbReference type="GO" id="GO:0005762">
    <property type="term" value="C:mitochondrial large ribosomal subunit"/>
    <property type="evidence" value="ECO:0007669"/>
    <property type="project" value="TreeGrafter"/>
</dbReference>
<dbReference type="InterPro" id="IPR008991">
    <property type="entry name" value="Translation_prot_SH3-like_sf"/>
</dbReference>
<evidence type="ECO:0000313" key="5">
    <source>
        <dbReference type="Proteomes" id="UP000224634"/>
    </source>
</evidence>
<comment type="similarity">
    <text evidence="1">Belongs to the bacterial ribosomal protein bL19 family.</text>
</comment>
<dbReference type="Gene3D" id="2.30.30.790">
    <property type="match status" value="1"/>
</dbReference>
<dbReference type="STRING" id="1447883.A0A2B7Z1B7"/>
<keyword evidence="5" id="KW-1185">Reference proteome</keyword>
<dbReference type="SUPFAM" id="SSF50104">
    <property type="entry name" value="Translation proteins SH3-like domain"/>
    <property type="match status" value="1"/>
</dbReference>
<evidence type="ECO:0000256" key="3">
    <source>
        <dbReference type="ARBA" id="ARBA00023274"/>
    </source>
</evidence>
<dbReference type="InterPro" id="IPR001857">
    <property type="entry name" value="Ribosomal_bL19"/>
</dbReference>
<evidence type="ECO:0000256" key="2">
    <source>
        <dbReference type="ARBA" id="ARBA00022980"/>
    </source>
</evidence>
<dbReference type="PANTHER" id="PTHR15680:SF9">
    <property type="entry name" value="LARGE RIBOSOMAL SUBUNIT PROTEIN BL19M"/>
    <property type="match status" value="1"/>
</dbReference>
<dbReference type="OrthoDB" id="432645at2759"/>
<accession>A0A2B7Z1B7</accession>
<dbReference type="PANTHER" id="PTHR15680">
    <property type="entry name" value="RIBOSOMAL PROTEIN L19"/>
    <property type="match status" value="1"/>
</dbReference>
<dbReference type="Proteomes" id="UP000224634">
    <property type="component" value="Unassembled WGS sequence"/>
</dbReference>
<dbReference type="InterPro" id="IPR038657">
    <property type="entry name" value="Ribosomal_bL19_sf"/>
</dbReference>
<dbReference type="FunFam" id="2.30.30.790:FF:000007">
    <property type="entry name" value="Mitochondrial ribosomal protein, putative"/>
    <property type="match status" value="1"/>
</dbReference>
<dbReference type="Pfam" id="PF01245">
    <property type="entry name" value="Ribosomal_L19"/>
    <property type="match status" value="1"/>
</dbReference>
<name>A0A2B7Z1B7_POLH7</name>
<comment type="caution">
    <text evidence="4">The sequence shown here is derived from an EMBL/GenBank/DDBJ whole genome shotgun (WGS) entry which is preliminary data.</text>
</comment>
<protein>
    <submittedName>
        <fullName evidence="4">Ribosomal protein L19</fullName>
    </submittedName>
</protein>
<gene>
    <name evidence="4" type="ORF">AJ80_01157</name>
</gene>
<keyword evidence="2 4" id="KW-0689">Ribosomal protein</keyword>
<evidence type="ECO:0000256" key="1">
    <source>
        <dbReference type="ARBA" id="ARBA00005781"/>
    </source>
</evidence>
<dbReference type="GO" id="GO:0006412">
    <property type="term" value="P:translation"/>
    <property type="evidence" value="ECO:0007669"/>
    <property type="project" value="InterPro"/>
</dbReference>
<sequence length="223" mass="25510">MAAPLSGLQPAWCWRSIFRGLKVQQQQPLRSLHTIWSSPKQKTLFPENIPEQFQSQIPLAFRNGRNGPRQIKVFKAPPKPTCKEPLKSFTEDQLAILDPAGERKALFDRHNPQAAKVGDILRVTFKSGEPFAGVCINIRSRGVDTSFLLRGQLTRIACEMWVKVFSPNVQSVEIVQRTLKRKRRARLTYLRLPKHDMGSVEGVVRKYLRERASLMGHSNTKKR</sequence>
<keyword evidence="3" id="KW-0687">Ribonucleoprotein</keyword>
<dbReference type="AlphaFoldDB" id="A0A2B7Z1B7"/>
<dbReference type="EMBL" id="PDNA01000009">
    <property type="protein sequence ID" value="PGH27200.1"/>
    <property type="molecule type" value="Genomic_DNA"/>
</dbReference>
<proteinExistence type="inferred from homology"/>
<reference evidence="4 5" key="1">
    <citation type="submission" date="2017-10" db="EMBL/GenBank/DDBJ databases">
        <title>Comparative genomics in systemic dimorphic fungi from Ajellomycetaceae.</title>
        <authorList>
            <person name="Munoz J.F."/>
            <person name="Mcewen J.G."/>
            <person name="Clay O.K."/>
            <person name="Cuomo C.A."/>
        </authorList>
    </citation>
    <scope>NUCLEOTIDE SEQUENCE [LARGE SCALE GENOMIC DNA]</scope>
    <source>
        <strain evidence="4 5">UAMH7299</strain>
    </source>
</reference>
<organism evidence="4 5">
    <name type="scientific">Polytolypa hystricis (strain UAMH7299)</name>
    <dbReference type="NCBI Taxonomy" id="1447883"/>
    <lineage>
        <taxon>Eukaryota</taxon>
        <taxon>Fungi</taxon>
        <taxon>Dikarya</taxon>
        <taxon>Ascomycota</taxon>
        <taxon>Pezizomycotina</taxon>
        <taxon>Eurotiomycetes</taxon>
        <taxon>Eurotiomycetidae</taxon>
        <taxon>Onygenales</taxon>
        <taxon>Onygenales incertae sedis</taxon>
        <taxon>Polytolypa</taxon>
    </lineage>
</organism>
<evidence type="ECO:0000313" key="4">
    <source>
        <dbReference type="EMBL" id="PGH27200.1"/>
    </source>
</evidence>